<evidence type="ECO:0000313" key="3">
    <source>
        <dbReference type="Proteomes" id="UP000785200"/>
    </source>
</evidence>
<feature type="compositionally biased region" description="Basic and acidic residues" evidence="1">
    <location>
        <begin position="63"/>
        <end position="85"/>
    </location>
</feature>
<evidence type="ECO:0000313" key="2">
    <source>
        <dbReference type="EMBL" id="KAG0645349.1"/>
    </source>
</evidence>
<gene>
    <name evidence="2" type="ORF">D0Z07_9001</name>
</gene>
<sequence length="562" mass="65078">MQTAASEQGPRWLQLFTKRRSFPRQTENQPYIEYLEYQYDDGDEDEEDEDEAGEEDEDEDDTSKEHEQEKQENAEQDSNENRNNEKGSGASKQHSHVRRFMKGMTGDDDVLLDHEQVDEVAGYCERAGTRPSESKSSEDRKLVLVDDRHIGGAIADKKGLYRPHLGPLTSRRFMEVMSTKKRFRESSDPKAQTNAFDDEEIDAERRIMFFTDPAPSTMEAIILTTSRTQAPAVKDLLYKYLTRRTSIGVTIPPQGFLSFTLDFHIPYFALRTSKELLKDARTRFNGEPLRISRTLPFLNPPISGSKPTDEIYCLYESQISVSVTGIDHWVWIARAIVDTYFDSKESVENYHGMNGRKKGRADPLAAGRINADEPIWTPREYFFKIFEIRMQQVLKEWNRIVNKMEEDIKRSRTTHIFPLPADDPLTRSKVRDFTQWNTHMVNLLTQLRCGLSDPIRAWEEFRRTDMGYFLEGELLTSPSPLQSSVAAVDKTFSILKLRQRKLEDLENEFDMKRSLPIQLNAYFILGNNEAALFQQQAARHFQVLTELTIVSWFCELAFGLEI</sequence>
<feature type="region of interest" description="Disordered" evidence="1">
    <location>
        <begin position="1"/>
        <end position="95"/>
    </location>
</feature>
<keyword evidence="3" id="KW-1185">Reference proteome</keyword>
<proteinExistence type="predicted"/>
<accession>A0A9P6VDY3</accession>
<dbReference type="OrthoDB" id="5428055at2759"/>
<evidence type="ECO:0000256" key="1">
    <source>
        <dbReference type="SAM" id="MobiDB-lite"/>
    </source>
</evidence>
<protein>
    <submittedName>
        <fullName evidence="2">Uncharacterized protein</fullName>
    </submittedName>
</protein>
<name>A0A9P6VDY3_9HELO</name>
<dbReference type="Proteomes" id="UP000785200">
    <property type="component" value="Unassembled WGS sequence"/>
</dbReference>
<dbReference type="EMBL" id="VNKQ01000019">
    <property type="protein sequence ID" value="KAG0645349.1"/>
    <property type="molecule type" value="Genomic_DNA"/>
</dbReference>
<dbReference type="AlphaFoldDB" id="A0A9P6VDY3"/>
<feature type="compositionally biased region" description="Acidic residues" evidence="1">
    <location>
        <begin position="38"/>
        <end position="62"/>
    </location>
</feature>
<organism evidence="2 3">
    <name type="scientific">Hyphodiscus hymeniophilus</name>
    <dbReference type="NCBI Taxonomy" id="353542"/>
    <lineage>
        <taxon>Eukaryota</taxon>
        <taxon>Fungi</taxon>
        <taxon>Dikarya</taxon>
        <taxon>Ascomycota</taxon>
        <taxon>Pezizomycotina</taxon>
        <taxon>Leotiomycetes</taxon>
        <taxon>Helotiales</taxon>
        <taxon>Hyphodiscaceae</taxon>
        <taxon>Hyphodiscus</taxon>
    </lineage>
</organism>
<reference evidence="2" key="1">
    <citation type="submission" date="2019-07" db="EMBL/GenBank/DDBJ databases">
        <title>Hyphodiscus hymeniophilus genome sequencing and assembly.</title>
        <authorList>
            <person name="Kramer G."/>
            <person name="Nodwell J."/>
        </authorList>
    </citation>
    <scope>NUCLEOTIDE SEQUENCE</scope>
    <source>
        <strain evidence="2">ATCC 34498</strain>
    </source>
</reference>
<comment type="caution">
    <text evidence="2">The sequence shown here is derived from an EMBL/GenBank/DDBJ whole genome shotgun (WGS) entry which is preliminary data.</text>
</comment>